<comment type="caution">
    <text evidence="1">The sequence shown here is derived from an EMBL/GenBank/DDBJ whole genome shotgun (WGS) entry which is preliminary data.</text>
</comment>
<proteinExistence type="predicted"/>
<dbReference type="AlphaFoldDB" id="A0A1W0E9B2"/>
<protein>
    <submittedName>
        <fullName evidence="1">Uncharacterized protein</fullName>
    </submittedName>
</protein>
<dbReference type="VEuPathDB" id="MicrosporidiaDB:EHP00_373"/>
<organism evidence="1 2">
    <name type="scientific">Ecytonucleospora hepatopenaei</name>
    <dbReference type="NCBI Taxonomy" id="646526"/>
    <lineage>
        <taxon>Eukaryota</taxon>
        <taxon>Fungi</taxon>
        <taxon>Fungi incertae sedis</taxon>
        <taxon>Microsporidia</taxon>
        <taxon>Enterocytozoonidae</taxon>
        <taxon>Ecytonucleospora</taxon>
    </lineage>
</organism>
<keyword evidence="2" id="KW-1185">Reference proteome</keyword>
<dbReference type="Proteomes" id="UP000192758">
    <property type="component" value="Unassembled WGS sequence"/>
</dbReference>
<name>A0A1W0E9B2_9MICR</name>
<evidence type="ECO:0000313" key="1">
    <source>
        <dbReference type="EMBL" id="OQS55831.1"/>
    </source>
</evidence>
<evidence type="ECO:0000313" key="2">
    <source>
        <dbReference type="Proteomes" id="UP000192758"/>
    </source>
</evidence>
<sequence length="94" mass="11620">MLADFFDFYKQEKFLEAYKVFFDFLLDVEKDMELSEKHFKNENAHKIIAQQKRLHGLLRDFYDKMQENKDDKNLIDFCKNLESFYEEYKQNKTV</sequence>
<dbReference type="EMBL" id="MNPJ01000001">
    <property type="protein sequence ID" value="OQS55831.1"/>
    <property type="molecule type" value="Genomic_DNA"/>
</dbReference>
<reference evidence="1 2" key="1">
    <citation type="journal article" date="2017" name="Environ. Microbiol.">
        <title>Decay of the glycolytic pathway and adaptation to intranuclear parasitism within Enterocytozoonidae microsporidia.</title>
        <authorList>
            <person name="Wiredu Boakye D."/>
            <person name="Jaroenlak P."/>
            <person name="Prachumwat A."/>
            <person name="Williams T.A."/>
            <person name="Bateman K.S."/>
            <person name="Itsathitphaisarn O."/>
            <person name="Sritunyalucksana K."/>
            <person name="Paszkiewicz K.H."/>
            <person name="Moore K.A."/>
            <person name="Stentiford G.D."/>
            <person name="Williams B.A."/>
        </authorList>
    </citation>
    <scope>NUCLEOTIDE SEQUENCE [LARGE SCALE GENOMIC DNA]</scope>
    <source>
        <strain evidence="1 2">TH1</strain>
    </source>
</reference>
<accession>A0A1W0E9B2</accession>
<gene>
    <name evidence="1" type="ORF">EHP00_373</name>
</gene>